<accession>A0ABS9W2H0</accession>
<protein>
    <submittedName>
        <fullName evidence="2">Amidase</fullName>
    </submittedName>
</protein>
<evidence type="ECO:0000259" key="1">
    <source>
        <dbReference type="Pfam" id="PF01425"/>
    </source>
</evidence>
<dbReference type="EMBL" id="JALBUU010000004">
    <property type="protein sequence ID" value="MCI0753479.1"/>
    <property type="molecule type" value="Genomic_DNA"/>
</dbReference>
<proteinExistence type="predicted"/>
<dbReference type="Gene3D" id="3.90.1300.10">
    <property type="entry name" value="Amidase signature (AS) domain"/>
    <property type="match status" value="1"/>
</dbReference>
<dbReference type="Proteomes" id="UP001201985">
    <property type="component" value="Unassembled WGS sequence"/>
</dbReference>
<sequence length="464" mass="48480">MTLLALSVAQLGRGLRTGAFTAEDVTRAALDRIAALDGAVHAFIRVEEEAAIAAARQVDAELRAGHDRGLLHGIPYATKDIYNVAGLPTTCHSRLRLDHVAAADAAVTARLREGGAVLLGKLATFEFALGGTSFDLPFPPARNPWNLTHIPGGSSSGSAAAVAAGYLRVATASCTSGSIRGPAAWCGVAGLKPSFGRVSRRGVFPLSWTMDHCGPIARSVEDAAIALQVMAGHDPLDPGSINRPVPDYTVGLERGVRGLHIGVPRDFFEDLPSMTADARAGIAGTLARLRSEGAVVRDVALPDLARFIACSRVIMAAESFAIHRRDLARHLDDYGEVAAGRFIQGAGISAADYLDAQRLRGSLAAAVDAALRENNVLVTAISLATAPSFRSQLGPVSWPLQASPFNVSGHPALSVPIGLGCDGLPLAVQIVGRPFDEAGVLRVGRAIERMSGWDLLPLPKVPAP</sequence>
<reference evidence="2 3" key="1">
    <citation type="submission" date="2022-03" db="EMBL/GenBank/DDBJ databases">
        <title>Complete genome analysis of Roseomonas KG 17.1 : a prolific producer of plant growth promoters.</title>
        <authorList>
            <person name="Saadouli I."/>
            <person name="Najjari A."/>
            <person name="Mosbah A."/>
            <person name="Ouzari H.I."/>
        </authorList>
    </citation>
    <scope>NUCLEOTIDE SEQUENCE [LARGE SCALE GENOMIC DNA]</scope>
    <source>
        <strain evidence="2 3">KG17-1</strain>
    </source>
</reference>
<dbReference type="InterPro" id="IPR000120">
    <property type="entry name" value="Amidase"/>
</dbReference>
<evidence type="ECO:0000313" key="2">
    <source>
        <dbReference type="EMBL" id="MCI0753479.1"/>
    </source>
</evidence>
<comment type="caution">
    <text evidence="2">The sequence shown here is derived from an EMBL/GenBank/DDBJ whole genome shotgun (WGS) entry which is preliminary data.</text>
</comment>
<keyword evidence="3" id="KW-1185">Reference proteome</keyword>
<gene>
    <name evidence="2" type="ORF">MON41_06865</name>
</gene>
<dbReference type="PANTHER" id="PTHR11895:SF176">
    <property type="entry name" value="AMIDASE AMID-RELATED"/>
    <property type="match status" value="1"/>
</dbReference>
<dbReference type="RefSeq" id="WP_241792706.1">
    <property type="nucleotide sequence ID" value="NZ_JALBUU010000004.1"/>
</dbReference>
<dbReference type="Pfam" id="PF01425">
    <property type="entry name" value="Amidase"/>
    <property type="match status" value="1"/>
</dbReference>
<dbReference type="InterPro" id="IPR023631">
    <property type="entry name" value="Amidase_dom"/>
</dbReference>
<dbReference type="PANTHER" id="PTHR11895">
    <property type="entry name" value="TRANSAMIDASE"/>
    <property type="match status" value="1"/>
</dbReference>
<name>A0ABS9W2H0_9PROT</name>
<organism evidence="2 3">
    <name type="scientific">Teichococcus vastitatis</name>
    <dbReference type="NCBI Taxonomy" id="2307076"/>
    <lineage>
        <taxon>Bacteria</taxon>
        <taxon>Pseudomonadati</taxon>
        <taxon>Pseudomonadota</taxon>
        <taxon>Alphaproteobacteria</taxon>
        <taxon>Acetobacterales</taxon>
        <taxon>Roseomonadaceae</taxon>
        <taxon>Roseomonas</taxon>
    </lineage>
</organism>
<dbReference type="InterPro" id="IPR036928">
    <property type="entry name" value="AS_sf"/>
</dbReference>
<dbReference type="SUPFAM" id="SSF75304">
    <property type="entry name" value="Amidase signature (AS) enzymes"/>
    <property type="match status" value="1"/>
</dbReference>
<evidence type="ECO:0000313" key="3">
    <source>
        <dbReference type="Proteomes" id="UP001201985"/>
    </source>
</evidence>
<feature type="domain" description="Amidase" evidence="1">
    <location>
        <begin position="24"/>
        <end position="441"/>
    </location>
</feature>